<reference evidence="17 18" key="1">
    <citation type="submission" date="2015-11" db="EMBL/GenBank/DDBJ databases">
        <title>Genomic analysis of 38 Legionella species identifies large and diverse effector repertoires.</title>
        <authorList>
            <person name="Burstein D."/>
            <person name="Amaro F."/>
            <person name="Zusman T."/>
            <person name="Lifshitz Z."/>
            <person name="Cohen O."/>
            <person name="Gilbert J.A."/>
            <person name="Pupko T."/>
            <person name="Shuman H.A."/>
            <person name="Segal G."/>
        </authorList>
    </citation>
    <scope>NUCLEOTIDE SEQUENCE [LARGE SCALE GENOMIC DNA]</scope>
    <source>
        <strain evidence="17 18">JA-26-G1-E2</strain>
    </source>
</reference>
<dbReference type="OrthoDB" id="9795769at2"/>
<comment type="subcellular location">
    <subcellularLocation>
        <location evidence="3 15">Cytoplasm</location>
    </subcellularLocation>
</comment>
<comment type="catalytic activity">
    <reaction evidence="2 15">
        <text>1-(5-phospho-beta-D-ribosyl)-ATP + H2O = 1-(5-phospho-beta-D-ribosyl)-5'-AMP + diphosphate + H(+)</text>
        <dbReference type="Rhea" id="RHEA:22828"/>
        <dbReference type="ChEBI" id="CHEBI:15377"/>
        <dbReference type="ChEBI" id="CHEBI:15378"/>
        <dbReference type="ChEBI" id="CHEBI:33019"/>
        <dbReference type="ChEBI" id="CHEBI:59457"/>
        <dbReference type="ChEBI" id="CHEBI:73183"/>
        <dbReference type="EC" id="3.6.1.31"/>
    </reaction>
</comment>
<dbReference type="CDD" id="cd11534">
    <property type="entry name" value="NTP-PPase_HisIE_like"/>
    <property type="match status" value="1"/>
</dbReference>
<evidence type="ECO:0000256" key="13">
    <source>
        <dbReference type="ARBA" id="ARBA00023102"/>
    </source>
</evidence>
<dbReference type="Pfam" id="PF01503">
    <property type="entry name" value="PRA-PH"/>
    <property type="match status" value="1"/>
</dbReference>
<evidence type="ECO:0000256" key="2">
    <source>
        <dbReference type="ARBA" id="ARBA00001460"/>
    </source>
</evidence>
<dbReference type="EC" id="3.5.4.19" evidence="15"/>
<comment type="catalytic activity">
    <reaction evidence="1 15">
        <text>1-(5-phospho-beta-D-ribosyl)-5'-AMP + H2O = 1-(5-phospho-beta-D-ribosyl)-5-[(5-phospho-beta-D-ribosylamino)methylideneamino]imidazole-4-carboxamide</text>
        <dbReference type="Rhea" id="RHEA:20049"/>
        <dbReference type="ChEBI" id="CHEBI:15377"/>
        <dbReference type="ChEBI" id="CHEBI:58435"/>
        <dbReference type="ChEBI" id="CHEBI:59457"/>
        <dbReference type="EC" id="3.5.4.19"/>
    </reaction>
</comment>
<evidence type="ECO:0000256" key="8">
    <source>
        <dbReference type="ARBA" id="ARBA00022490"/>
    </source>
</evidence>
<dbReference type="PANTHER" id="PTHR42945">
    <property type="entry name" value="HISTIDINE BIOSYNTHESIS BIFUNCTIONAL PROTEIN"/>
    <property type="match status" value="1"/>
</dbReference>
<dbReference type="Gene3D" id="1.10.287.1080">
    <property type="entry name" value="MazG-like"/>
    <property type="match status" value="1"/>
</dbReference>
<dbReference type="Gene3D" id="3.10.20.810">
    <property type="entry name" value="Phosphoribosyl-AMP cyclohydrolase"/>
    <property type="match status" value="1"/>
</dbReference>
<comment type="similarity">
    <text evidence="7 15">In the N-terminal section; belongs to the PRA-CH family.</text>
</comment>
<feature type="region of interest" description="Phosphoribosyl-AMP cyclohydrolase" evidence="15">
    <location>
        <begin position="1"/>
        <end position="113"/>
    </location>
</feature>
<organism evidence="17 18">
    <name type="scientific">Legionella jamestowniensis</name>
    <dbReference type="NCBI Taxonomy" id="455"/>
    <lineage>
        <taxon>Bacteria</taxon>
        <taxon>Pseudomonadati</taxon>
        <taxon>Pseudomonadota</taxon>
        <taxon>Gammaproteobacteria</taxon>
        <taxon>Legionellales</taxon>
        <taxon>Legionellaceae</taxon>
        <taxon>Legionella</taxon>
    </lineage>
</organism>
<dbReference type="GO" id="GO:0004635">
    <property type="term" value="F:phosphoribosyl-AMP cyclohydrolase activity"/>
    <property type="evidence" value="ECO:0007669"/>
    <property type="project" value="UniProtKB-UniRule"/>
</dbReference>
<evidence type="ECO:0000256" key="14">
    <source>
        <dbReference type="ARBA" id="ARBA00023268"/>
    </source>
</evidence>
<comment type="caution">
    <text evidence="17">The sequence shown here is derived from an EMBL/GenBank/DDBJ whole genome shotgun (WGS) entry which is preliminary data.</text>
</comment>
<dbReference type="UniPathway" id="UPA00031">
    <property type="reaction ID" value="UER00007"/>
</dbReference>
<dbReference type="GO" id="GO:0005524">
    <property type="term" value="F:ATP binding"/>
    <property type="evidence" value="ECO:0007669"/>
    <property type="project" value="UniProtKB-KW"/>
</dbReference>
<evidence type="ECO:0000256" key="3">
    <source>
        <dbReference type="ARBA" id="ARBA00004496"/>
    </source>
</evidence>
<evidence type="ECO:0000256" key="15">
    <source>
        <dbReference type="HAMAP-Rule" id="MF_01019"/>
    </source>
</evidence>
<dbReference type="AlphaFoldDB" id="A0A0W0UG53"/>
<dbReference type="EC" id="3.6.1.31" evidence="15"/>
<evidence type="ECO:0000259" key="16">
    <source>
        <dbReference type="Pfam" id="PF01502"/>
    </source>
</evidence>
<dbReference type="Proteomes" id="UP000054715">
    <property type="component" value="Unassembled WGS sequence"/>
</dbReference>
<dbReference type="GO" id="GO:0004636">
    <property type="term" value="F:phosphoribosyl-ATP diphosphatase activity"/>
    <property type="evidence" value="ECO:0007669"/>
    <property type="project" value="UniProtKB-UniRule"/>
</dbReference>
<feature type="region of interest" description="Phosphoribosyl-ATP pyrophosphohydrolase" evidence="15">
    <location>
        <begin position="114"/>
        <end position="203"/>
    </location>
</feature>
<dbReference type="InterPro" id="IPR002496">
    <property type="entry name" value="PRib_AMP_CycHydrolase_dom"/>
</dbReference>
<protein>
    <recommendedName>
        <fullName evidence="15">Histidine biosynthesis bifunctional protein HisIE</fullName>
    </recommendedName>
    <domain>
        <recommendedName>
            <fullName evidence="15">Phosphoribosyl-AMP cyclohydrolase</fullName>
            <shortName evidence="15">PRA-CH</shortName>
            <ecNumber evidence="15">3.5.4.19</ecNumber>
        </recommendedName>
    </domain>
    <domain>
        <recommendedName>
            <fullName evidence="15">Phosphoribosyl-ATP pyrophosphatase</fullName>
            <shortName evidence="15">PRA-PH</shortName>
            <ecNumber evidence="15">3.6.1.31</ecNumber>
        </recommendedName>
    </domain>
</protein>
<dbReference type="NCBIfam" id="NF000768">
    <property type="entry name" value="PRK00051.1"/>
    <property type="match status" value="1"/>
</dbReference>
<dbReference type="InterPro" id="IPR021130">
    <property type="entry name" value="PRib-ATP_PPHydrolase-like"/>
</dbReference>
<evidence type="ECO:0000313" key="17">
    <source>
        <dbReference type="EMBL" id="KTD06896.1"/>
    </source>
</evidence>
<dbReference type="SUPFAM" id="SSF141734">
    <property type="entry name" value="HisI-like"/>
    <property type="match status" value="1"/>
</dbReference>
<feature type="domain" description="Phosphoribosyl-AMP cyclohydrolase" evidence="16">
    <location>
        <begin position="31"/>
        <end position="104"/>
    </location>
</feature>
<sequence>MNEKINNLNWKKMKGLIPAIVQDNNTGNVLMLGYMNEEALSITMETKLVTFFSRSKQRLWRKGETSGNTMQVACIKTDCDGDSLLILVKPAGPSCHLGYNSCFQSTFMPKFLFLDNLIKVVAERSIHPKETSYTTQLLTTGISRCAQKVGEEAVETVIAAVKKDKEELINEASDLFFHLLVLLQACGLNFYELLACLQQRSTL</sequence>
<dbReference type="InterPro" id="IPR038019">
    <property type="entry name" value="PRib_AMP_CycHydrolase_sf"/>
</dbReference>
<dbReference type="GO" id="GO:0005737">
    <property type="term" value="C:cytoplasm"/>
    <property type="evidence" value="ECO:0007669"/>
    <property type="project" value="UniProtKB-SubCell"/>
</dbReference>
<dbReference type="InterPro" id="IPR023019">
    <property type="entry name" value="His_synth_HisIE"/>
</dbReference>
<comment type="pathway">
    <text evidence="4 15">Amino-acid biosynthesis; L-histidine biosynthesis; L-histidine from 5-phospho-alpha-D-ribose 1-diphosphate: step 3/9.</text>
</comment>
<evidence type="ECO:0000256" key="7">
    <source>
        <dbReference type="ARBA" id="ARBA00008299"/>
    </source>
</evidence>
<name>A0A0W0UG53_9GAMM</name>
<evidence type="ECO:0000256" key="12">
    <source>
        <dbReference type="ARBA" id="ARBA00022840"/>
    </source>
</evidence>
<keyword evidence="9 15" id="KW-0028">Amino-acid biosynthesis</keyword>
<evidence type="ECO:0000256" key="1">
    <source>
        <dbReference type="ARBA" id="ARBA00000024"/>
    </source>
</evidence>
<keyword evidence="8 15" id="KW-0963">Cytoplasm</keyword>
<dbReference type="STRING" id="455.Ljam_1091"/>
<keyword evidence="12 15" id="KW-0067">ATP-binding</keyword>
<dbReference type="PANTHER" id="PTHR42945:SF9">
    <property type="entry name" value="HISTIDINE BIOSYNTHESIS BIFUNCTIONAL PROTEIN HISIE"/>
    <property type="match status" value="1"/>
</dbReference>
<dbReference type="InterPro" id="IPR008179">
    <property type="entry name" value="HisE"/>
</dbReference>
<dbReference type="SUPFAM" id="SSF101386">
    <property type="entry name" value="all-alpha NTP pyrophosphatases"/>
    <property type="match status" value="1"/>
</dbReference>
<keyword evidence="13 15" id="KW-0368">Histidine biosynthesis</keyword>
<dbReference type="NCBIfam" id="TIGR03188">
    <property type="entry name" value="histidine_hisI"/>
    <property type="match status" value="1"/>
</dbReference>
<gene>
    <name evidence="15 17" type="primary">hisI</name>
    <name evidence="15" type="synonym">hisIE</name>
    <name evidence="17" type="ORF">Ljam_1091</name>
</gene>
<keyword evidence="11 15" id="KW-0378">Hydrolase</keyword>
<evidence type="ECO:0000313" key="18">
    <source>
        <dbReference type="Proteomes" id="UP000054715"/>
    </source>
</evidence>
<evidence type="ECO:0000256" key="10">
    <source>
        <dbReference type="ARBA" id="ARBA00022741"/>
    </source>
</evidence>
<dbReference type="EMBL" id="LNYG01000013">
    <property type="protein sequence ID" value="KTD06896.1"/>
    <property type="molecule type" value="Genomic_DNA"/>
</dbReference>
<evidence type="ECO:0000256" key="4">
    <source>
        <dbReference type="ARBA" id="ARBA00005169"/>
    </source>
</evidence>
<evidence type="ECO:0000256" key="6">
    <source>
        <dbReference type="ARBA" id="ARBA00007731"/>
    </source>
</evidence>
<dbReference type="HAMAP" id="MF_01019">
    <property type="entry name" value="HisIE"/>
    <property type="match status" value="1"/>
</dbReference>
<keyword evidence="10 15" id="KW-0547">Nucleotide-binding</keyword>
<evidence type="ECO:0000256" key="11">
    <source>
        <dbReference type="ARBA" id="ARBA00022801"/>
    </source>
</evidence>
<dbReference type="Pfam" id="PF01502">
    <property type="entry name" value="PRA-CH"/>
    <property type="match status" value="1"/>
</dbReference>
<evidence type="ECO:0000256" key="9">
    <source>
        <dbReference type="ARBA" id="ARBA00022605"/>
    </source>
</evidence>
<dbReference type="FunFam" id="3.10.20.810:FF:000001">
    <property type="entry name" value="Histidine biosynthesis bifunctional protein HisIE"/>
    <property type="match status" value="1"/>
</dbReference>
<dbReference type="NCBIfam" id="NF002747">
    <property type="entry name" value="PRK02759.1"/>
    <property type="match status" value="1"/>
</dbReference>
<dbReference type="RefSeq" id="WP_074881722.1">
    <property type="nucleotide sequence ID" value="NZ_CAAAJF010000012.1"/>
</dbReference>
<comment type="pathway">
    <text evidence="5 15">Amino-acid biosynthesis; L-histidine biosynthesis; L-histidine from 5-phospho-alpha-D-ribose 1-diphosphate: step 2/9.</text>
</comment>
<evidence type="ECO:0000256" key="5">
    <source>
        <dbReference type="ARBA" id="ARBA00005204"/>
    </source>
</evidence>
<dbReference type="PATRIC" id="fig|455.5.peg.1156"/>
<comment type="similarity">
    <text evidence="6 15">In the C-terminal section; belongs to the PRA-PH family.</text>
</comment>
<dbReference type="HAMAP" id="MF_01020">
    <property type="entry name" value="HisE"/>
    <property type="match status" value="1"/>
</dbReference>
<dbReference type="GO" id="GO:0000105">
    <property type="term" value="P:L-histidine biosynthetic process"/>
    <property type="evidence" value="ECO:0007669"/>
    <property type="project" value="UniProtKB-UniRule"/>
</dbReference>
<proteinExistence type="inferred from homology"/>
<accession>A0A0W0UG53</accession>
<keyword evidence="14 15" id="KW-0511">Multifunctional enzyme</keyword>